<feature type="compositionally biased region" description="Low complexity" evidence="9">
    <location>
        <begin position="839"/>
        <end position="853"/>
    </location>
</feature>
<feature type="binding site" evidence="8">
    <location>
        <position position="291"/>
    </location>
    <ligand>
        <name>CoA</name>
        <dbReference type="ChEBI" id="CHEBI:57287"/>
    </ligand>
</feature>
<dbReference type="InterPro" id="IPR013528">
    <property type="entry name" value="HMG_CoA_synth_N"/>
</dbReference>
<feature type="compositionally biased region" description="Basic residues" evidence="9">
    <location>
        <begin position="1042"/>
        <end position="1059"/>
    </location>
</feature>
<dbReference type="NCBIfam" id="TIGR01833">
    <property type="entry name" value="HMG-CoA-S_euk"/>
    <property type="match status" value="1"/>
</dbReference>
<dbReference type="Pfam" id="PF05182">
    <property type="entry name" value="Fip1"/>
    <property type="match status" value="1"/>
</dbReference>
<dbReference type="GO" id="GO:0010142">
    <property type="term" value="P:farnesyl diphosphate biosynthetic process, mevalonate pathway"/>
    <property type="evidence" value="ECO:0007669"/>
    <property type="project" value="InterPro"/>
</dbReference>
<feature type="active site" description="Proton donor/acceptor" evidence="7">
    <location>
        <position position="282"/>
    </location>
</feature>
<evidence type="ECO:0000256" key="2">
    <source>
        <dbReference type="ARBA" id="ARBA00007061"/>
    </source>
</evidence>
<dbReference type="GO" id="GO:0005634">
    <property type="term" value="C:nucleus"/>
    <property type="evidence" value="ECO:0007669"/>
    <property type="project" value="UniProtKB-SubCell"/>
</dbReference>
<evidence type="ECO:0000256" key="5">
    <source>
        <dbReference type="ARBA" id="ARBA00022679"/>
    </source>
</evidence>
<dbReference type="WBParaSite" id="Gr19_v10_g1663.t1">
    <property type="protein sequence ID" value="Gr19_v10_g1663.t1"/>
    <property type="gene ID" value="Gr19_v10_g1663"/>
</dbReference>
<feature type="domain" description="Hydroxymethylglutaryl-coenzyme A synthase C-terminal" evidence="12">
    <location>
        <begin position="206"/>
        <end position="500"/>
    </location>
</feature>
<sequence length="1108" mass="123660">MRWERVNLFTIGMNHIENGFSNGPDINFSAPVEDVGIIGIELYFPKSYVNQEDLEKFDNVSSNKYVIGLGQNEMCFCHENEDVCSLSLSVTAALMDNYKVNPKEIGFLAVGTETLVDKSKSVKSVLMDLFADSGNTDLEGIDEKNACFGGTQALFHAVDWMYANYAFERRLAIVVCADIAVYAAGPARCTGGAGAVAFLIGPNAPIAFERGLRAFHSQNVYDFYKPIGGSSTQFPRVDGQNSVEIYLNSLDLCYARFCEKWSKRLKEEPPCSLSEFVAVIFHSPYARLTQKAFSWLSFVDFKRGMQTDSSDWDQLNSYKPMSLHEIFAMERSKSRSDGDRFTDRSLRISSRVADLKLNPFLEFSRRIGNMYTPSVYAQLINVFLNTEFSDKLHGRRVLVFSYGSGCIAAMYTLRFNFRSGKQGLVYSEIKQSAKRAHFRLDQRIRHSPEQFTAILDRREQIVSKGETYAFPNDKTKAVPMFPETFYLREIDSNLRRFYGQNGPELTTVNKSNWPHTESQRIRNFSTDTVYNNIMSEEQEELSTAMEQSTLEINKGDQQKEAAEAIPEKESMDDRPAFLNDDESDEDDFVVTIGEIKTNVFQKQQRVGTVGGAAIDLDANPTLKDGSQIYDLDLATMEDKPWRKPGADITDYFNYGFNEESWNQYCERQRKFRIEFGSDQTAINKAILSNIQLTGPVQVGLQTFAGGRQLVNLVGGQESKQNKVQKIVLDLSKPPPPITDQPQSVSLISRTVISGSGIITRQESSSELSSSLTQPPADVERAPILTLCSSAVNQPPIPISQPLPSSSETPPPGTTITSLPMDFSKPPPNFDPAIPPPSVSAPQSQPPRSLQPQPNNQPPPAVAAAQMPPQLASRTPALNVDLPPGVEDAEGPPGVEGPPGISDGLPPSRMSFGQPPPTNQFSLAPSSIGSAGPPPPTFGPPGVPMHPSQQQMGVRPAPLFHSFRNPFGGGGGGFVGRFHHADRFRGGGRSFFKDRSPESDNDSPRRKKRRSRTKSRSPSPRRHKEKDEKRKERGHREKEGKKKKDKKERHSSSSGHHRSPSRKEVKSERRSSEREKDSSEKESRRRSPGRRDKEMLRSIKTERRSPEKN</sequence>
<dbReference type="Gene3D" id="3.40.47.10">
    <property type="match status" value="1"/>
</dbReference>
<name>A0A914HEK0_GLORO</name>
<evidence type="ECO:0000256" key="8">
    <source>
        <dbReference type="PIRSR" id="PIRSR610122-2"/>
    </source>
</evidence>
<feature type="compositionally biased region" description="Basic and acidic residues" evidence="9">
    <location>
        <begin position="1024"/>
        <end position="1041"/>
    </location>
</feature>
<feature type="compositionally biased region" description="Low complexity" evidence="9">
    <location>
        <begin position="801"/>
        <end position="817"/>
    </location>
</feature>
<evidence type="ECO:0000313" key="14">
    <source>
        <dbReference type="WBParaSite" id="Gr19_v10_g1663.t1"/>
    </source>
</evidence>
<dbReference type="InterPro" id="IPR013746">
    <property type="entry name" value="HMG_CoA_synt_C_dom"/>
</dbReference>
<keyword evidence="6" id="KW-0539">Nucleus</keyword>
<evidence type="ECO:0000256" key="9">
    <source>
        <dbReference type="SAM" id="MobiDB-lite"/>
    </source>
</evidence>
<evidence type="ECO:0000256" key="3">
    <source>
        <dbReference type="ARBA" id="ARBA00007459"/>
    </source>
</evidence>
<evidence type="ECO:0000256" key="4">
    <source>
        <dbReference type="ARBA" id="ARBA00022664"/>
    </source>
</evidence>
<comment type="similarity">
    <text evidence="2">Belongs to the thiolase-like superfamily. HMG-CoA synthase family.</text>
</comment>
<feature type="region of interest" description="Disordered" evidence="9">
    <location>
        <begin position="553"/>
        <end position="574"/>
    </location>
</feature>
<dbReference type="GO" id="GO:0006084">
    <property type="term" value="P:acetyl-CoA metabolic process"/>
    <property type="evidence" value="ECO:0007669"/>
    <property type="project" value="InterPro"/>
</dbReference>
<dbReference type="InterPro" id="IPR010122">
    <property type="entry name" value="HMG_CoA_synthase_euk"/>
</dbReference>
<evidence type="ECO:0000259" key="12">
    <source>
        <dbReference type="Pfam" id="PF08540"/>
    </source>
</evidence>
<feature type="region of interest" description="Disordered" evidence="9">
    <location>
        <begin position="792"/>
        <end position="1108"/>
    </location>
</feature>
<feature type="domain" description="Pre-mRNA polyadenylation factor Fip1" evidence="11">
    <location>
        <begin position="630"/>
        <end position="672"/>
    </location>
</feature>
<dbReference type="PANTHER" id="PTHR43323:SF2">
    <property type="entry name" value="HYDROXYMETHYLGLUTARYL-COA SYNTHASE"/>
    <property type="match status" value="1"/>
</dbReference>
<keyword evidence="5" id="KW-0808">Transferase</keyword>
<comment type="subcellular location">
    <subcellularLocation>
        <location evidence="1">Nucleus</location>
    </subcellularLocation>
</comment>
<feature type="compositionally biased region" description="Low complexity" evidence="9">
    <location>
        <begin position="861"/>
        <end position="871"/>
    </location>
</feature>
<feature type="compositionally biased region" description="Basic and acidic residues" evidence="9">
    <location>
        <begin position="978"/>
        <end position="1003"/>
    </location>
</feature>
<dbReference type="Pfam" id="PF01154">
    <property type="entry name" value="HMG_CoA_synt_N"/>
    <property type="match status" value="1"/>
</dbReference>
<dbReference type="AlphaFoldDB" id="A0A914HEK0"/>
<feature type="compositionally biased region" description="Basic and acidic residues" evidence="9">
    <location>
        <begin position="1060"/>
        <end position="1108"/>
    </location>
</feature>
<dbReference type="Proteomes" id="UP000887572">
    <property type="component" value="Unplaced"/>
</dbReference>
<organism evidence="13 14">
    <name type="scientific">Globodera rostochiensis</name>
    <name type="common">Golden nematode worm</name>
    <name type="synonym">Heterodera rostochiensis</name>
    <dbReference type="NCBI Taxonomy" id="31243"/>
    <lineage>
        <taxon>Eukaryota</taxon>
        <taxon>Metazoa</taxon>
        <taxon>Ecdysozoa</taxon>
        <taxon>Nematoda</taxon>
        <taxon>Chromadorea</taxon>
        <taxon>Rhabditida</taxon>
        <taxon>Tylenchina</taxon>
        <taxon>Tylenchomorpha</taxon>
        <taxon>Tylenchoidea</taxon>
        <taxon>Heteroderidae</taxon>
        <taxon>Heteroderinae</taxon>
        <taxon>Globodera</taxon>
    </lineage>
</organism>
<dbReference type="PANTHER" id="PTHR43323">
    <property type="entry name" value="3-HYDROXY-3-METHYLGLUTARYL COENZYME A SYNTHASE"/>
    <property type="match status" value="1"/>
</dbReference>
<feature type="domain" description="Hydroxymethylglutaryl-coenzyme A synthase N-terminal" evidence="10">
    <location>
        <begin position="33"/>
        <end position="205"/>
    </location>
</feature>
<proteinExistence type="inferred from homology"/>
<evidence type="ECO:0000256" key="7">
    <source>
        <dbReference type="PIRSR" id="PIRSR610122-1"/>
    </source>
</evidence>
<dbReference type="GO" id="GO:0006397">
    <property type="term" value="P:mRNA processing"/>
    <property type="evidence" value="ECO:0007669"/>
    <property type="project" value="UniProtKB-KW"/>
</dbReference>
<dbReference type="InterPro" id="IPR016039">
    <property type="entry name" value="Thiolase-like"/>
</dbReference>
<evidence type="ECO:0000259" key="10">
    <source>
        <dbReference type="Pfam" id="PF01154"/>
    </source>
</evidence>
<comment type="similarity">
    <text evidence="3">Belongs to the FIP1 family.</text>
</comment>
<evidence type="ECO:0000259" key="11">
    <source>
        <dbReference type="Pfam" id="PF05182"/>
    </source>
</evidence>
<feature type="compositionally biased region" description="Pro residues" evidence="9">
    <location>
        <begin position="824"/>
        <end position="838"/>
    </location>
</feature>
<accession>A0A914HEK0</accession>
<evidence type="ECO:0000256" key="1">
    <source>
        <dbReference type="ARBA" id="ARBA00004123"/>
    </source>
</evidence>
<dbReference type="Pfam" id="PF08540">
    <property type="entry name" value="HMG_CoA_synt_C"/>
    <property type="match status" value="1"/>
</dbReference>
<feature type="compositionally biased region" description="Pro residues" evidence="9">
    <location>
        <begin position="931"/>
        <end position="943"/>
    </location>
</feature>
<dbReference type="GO" id="GO:0004421">
    <property type="term" value="F:hydroxymethylglutaryl-CoA synthase activity"/>
    <property type="evidence" value="ECO:0007669"/>
    <property type="project" value="InterPro"/>
</dbReference>
<dbReference type="SUPFAM" id="SSF53901">
    <property type="entry name" value="Thiolase-like"/>
    <property type="match status" value="2"/>
</dbReference>
<feature type="active site" description="Proton donor/acceptor" evidence="7">
    <location>
        <position position="113"/>
    </location>
</feature>
<keyword evidence="13" id="KW-1185">Reference proteome</keyword>
<protein>
    <submittedName>
        <fullName evidence="14">Pre-mRNA 3'-end-processing factor FIP1</fullName>
    </submittedName>
</protein>
<keyword evidence="4" id="KW-0507">mRNA processing</keyword>
<evidence type="ECO:0000256" key="6">
    <source>
        <dbReference type="ARBA" id="ARBA00023242"/>
    </source>
</evidence>
<reference evidence="14" key="1">
    <citation type="submission" date="2022-11" db="UniProtKB">
        <authorList>
            <consortium name="WormBaseParasite"/>
        </authorList>
    </citation>
    <scope>IDENTIFICATION</scope>
</reference>
<dbReference type="CDD" id="cd00827">
    <property type="entry name" value="init_cond_enzymes"/>
    <property type="match status" value="1"/>
</dbReference>
<evidence type="ECO:0000313" key="13">
    <source>
        <dbReference type="Proteomes" id="UP000887572"/>
    </source>
</evidence>
<dbReference type="InterPro" id="IPR007854">
    <property type="entry name" value="Fip1_dom"/>
</dbReference>
<feature type="compositionally biased region" description="Low complexity" evidence="9">
    <location>
        <begin position="921"/>
        <end position="930"/>
    </location>
</feature>
<feature type="compositionally biased region" description="Basic residues" evidence="9">
    <location>
        <begin position="1004"/>
        <end position="1023"/>
    </location>
</feature>
<feature type="active site" description="Acyl-thioester intermediate" evidence="7">
    <location>
        <position position="147"/>
    </location>
</feature>
<feature type="binding site" evidence="8">
    <location>
        <position position="242"/>
    </location>
    <ligand>
        <name>CoA</name>
        <dbReference type="ChEBI" id="CHEBI:57287"/>
    </ligand>
</feature>